<gene>
    <name evidence="1" type="ORF">BDN72DRAFT_510678</name>
</gene>
<organism evidence="1 2">
    <name type="scientific">Pluteus cervinus</name>
    <dbReference type="NCBI Taxonomy" id="181527"/>
    <lineage>
        <taxon>Eukaryota</taxon>
        <taxon>Fungi</taxon>
        <taxon>Dikarya</taxon>
        <taxon>Basidiomycota</taxon>
        <taxon>Agaricomycotina</taxon>
        <taxon>Agaricomycetes</taxon>
        <taxon>Agaricomycetidae</taxon>
        <taxon>Agaricales</taxon>
        <taxon>Pluteineae</taxon>
        <taxon>Pluteaceae</taxon>
        <taxon>Pluteus</taxon>
    </lineage>
</organism>
<evidence type="ECO:0000313" key="2">
    <source>
        <dbReference type="Proteomes" id="UP000308600"/>
    </source>
</evidence>
<sequence>MYGPEMDFTPTTTHLHVVSNIRRKPLRTYKSPSMGEMSSPIILRASSASLKKQTPSTLPEASASLALSPQNHDPTHNPMKRKRYPMAPPLPLYHPLGPLAQSLPLLDPTTFGLPAQPPTDEDENKRASGRSRRPASKVRDSEEENTTSPTNGAVGDQPPDAPTPPAPTVPETREKTSPRKRRTGGGKRKRKEVDDGDATYPAKRTRAPRGAAKEQVMEEDSPTEAGMAEGGATPEPVVEEKRPERRSTRSSGIKRRDSSASETTSVAASVVNKAKDTDAMEIDRRSVSDETRPASVVRSEKEEGELSEEGQAMVS</sequence>
<dbReference type="EMBL" id="ML208263">
    <property type="protein sequence ID" value="TFK75312.1"/>
    <property type="molecule type" value="Genomic_DNA"/>
</dbReference>
<name>A0ACD3BCH3_9AGAR</name>
<dbReference type="Proteomes" id="UP000308600">
    <property type="component" value="Unassembled WGS sequence"/>
</dbReference>
<evidence type="ECO:0000313" key="1">
    <source>
        <dbReference type="EMBL" id="TFK75312.1"/>
    </source>
</evidence>
<keyword evidence="2" id="KW-1185">Reference proteome</keyword>
<proteinExistence type="predicted"/>
<protein>
    <submittedName>
        <fullName evidence="1">Uncharacterized protein</fullName>
    </submittedName>
</protein>
<reference evidence="1 2" key="1">
    <citation type="journal article" date="2019" name="Nat. Ecol. Evol.">
        <title>Megaphylogeny resolves global patterns of mushroom evolution.</title>
        <authorList>
            <person name="Varga T."/>
            <person name="Krizsan K."/>
            <person name="Foldi C."/>
            <person name="Dima B."/>
            <person name="Sanchez-Garcia M."/>
            <person name="Sanchez-Ramirez S."/>
            <person name="Szollosi G.J."/>
            <person name="Szarkandi J.G."/>
            <person name="Papp V."/>
            <person name="Albert L."/>
            <person name="Andreopoulos W."/>
            <person name="Angelini C."/>
            <person name="Antonin V."/>
            <person name="Barry K.W."/>
            <person name="Bougher N.L."/>
            <person name="Buchanan P."/>
            <person name="Buyck B."/>
            <person name="Bense V."/>
            <person name="Catcheside P."/>
            <person name="Chovatia M."/>
            <person name="Cooper J."/>
            <person name="Damon W."/>
            <person name="Desjardin D."/>
            <person name="Finy P."/>
            <person name="Geml J."/>
            <person name="Haridas S."/>
            <person name="Hughes K."/>
            <person name="Justo A."/>
            <person name="Karasinski D."/>
            <person name="Kautmanova I."/>
            <person name="Kiss B."/>
            <person name="Kocsube S."/>
            <person name="Kotiranta H."/>
            <person name="LaButti K.M."/>
            <person name="Lechner B.E."/>
            <person name="Liimatainen K."/>
            <person name="Lipzen A."/>
            <person name="Lukacs Z."/>
            <person name="Mihaltcheva S."/>
            <person name="Morgado L.N."/>
            <person name="Niskanen T."/>
            <person name="Noordeloos M.E."/>
            <person name="Ohm R.A."/>
            <person name="Ortiz-Santana B."/>
            <person name="Ovrebo C."/>
            <person name="Racz N."/>
            <person name="Riley R."/>
            <person name="Savchenko A."/>
            <person name="Shiryaev A."/>
            <person name="Soop K."/>
            <person name="Spirin V."/>
            <person name="Szebenyi C."/>
            <person name="Tomsovsky M."/>
            <person name="Tulloss R.E."/>
            <person name="Uehling J."/>
            <person name="Grigoriev I.V."/>
            <person name="Vagvolgyi C."/>
            <person name="Papp T."/>
            <person name="Martin F.M."/>
            <person name="Miettinen O."/>
            <person name="Hibbett D.S."/>
            <person name="Nagy L.G."/>
        </authorList>
    </citation>
    <scope>NUCLEOTIDE SEQUENCE [LARGE SCALE GENOMIC DNA]</scope>
    <source>
        <strain evidence="1 2">NL-1719</strain>
    </source>
</reference>
<accession>A0ACD3BCH3</accession>